<evidence type="ECO:0000256" key="3">
    <source>
        <dbReference type="RuleBase" id="RU003616"/>
    </source>
</evidence>
<evidence type="ECO:0000256" key="2">
    <source>
        <dbReference type="PROSITE-ProRule" id="PRU00285"/>
    </source>
</evidence>
<dbReference type="PANTHER" id="PTHR11527">
    <property type="entry name" value="HEAT-SHOCK PROTEIN 20 FAMILY MEMBER"/>
    <property type="match status" value="1"/>
</dbReference>
<evidence type="ECO:0000256" key="1">
    <source>
        <dbReference type="ARBA" id="ARBA00023016"/>
    </source>
</evidence>
<reference evidence="5" key="1">
    <citation type="submission" date="2023-10" db="EMBL/GenBank/DDBJ databases">
        <authorList>
            <person name="Domelevo Entfellner J.-B."/>
        </authorList>
    </citation>
    <scope>NUCLEOTIDE SEQUENCE</scope>
</reference>
<keyword evidence="1" id="KW-0346">Stress response</keyword>
<comment type="similarity">
    <text evidence="2 3">Belongs to the small heat shock protein (HSP20) family.</text>
</comment>
<name>A0AA86S3W3_9FABA</name>
<proteinExistence type="inferred from homology"/>
<dbReference type="InterPro" id="IPR002068">
    <property type="entry name" value="A-crystallin/Hsp20_dom"/>
</dbReference>
<dbReference type="EMBL" id="OY731400">
    <property type="protein sequence ID" value="CAJ1938452.1"/>
    <property type="molecule type" value="Genomic_DNA"/>
</dbReference>
<dbReference type="SUPFAM" id="SSF49764">
    <property type="entry name" value="HSP20-like chaperones"/>
    <property type="match status" value="1"/>
</dbReference>
<dbReference type="Gramene" id="rna-AYBTSS11_LOCUS8585">
    <property type="protein sequence ID" value="CAJ1938452.1"/>
    <property type="gene ID" value="gene-AYBTSS11_LOCUS8585"/>
</dbReference>
<dbReference type="AlphaFoldDB" id="A0AA86S3W3"/>
<gene>
    <name evidence="5" type="ORF">AYBTSS11_LOCUS8585</name>
</gene>
<dbReference type="Pfam" id="PF00011">
    <property type="entry name" value="HSP20"/>
    <property type="match status" value="1"/>
</dbReference>
<dbReference type="Gene3D" id="2.60.40.790">
    <property type="match status" value="1"/>
</dbReference>
<dbReference type="PROSITE" id="PS01031">
    <property type="entry name" value="SHSP"/>
    <property type="match status" value="1"/>
</dbReference>
<evidence type="ECO:0000313" key="6">
    <source>
        <dbReference type="Proteomes" id="UP001189624"/>
    </source>
</evidence>
<sequence length="133" mass="14547">MSIVPNANPFQDSPFRALSASALAGGASFLGGKFEWEETADAHVLKGNVPGLRREEVKVEVEDGSVLQVSGERVLERQEEGQASHRVQRSRSKFRKCFTLPANAQPDNIMASIEDGILIITLPKLNPPMPIHN</sequence>
<feature type="domain" description="SHSP" evidence="4">
    <location>
        <begin position="25"/>
        <end position="133"/>
    </location>
</feature>
<organism evidence="5 6">
    <name type="scientific">Sphenostylis stenocarpa</name>
    <dbReference type="NCBI Taxonomy" id="92480"/>
    <lineage>
        <taxon>Eukaryota</taxon>
        <taxon>Viridiplantae</taxon>
        <taxon>Streptophyta</taxon>
        <taxon>Embryophyta</taxon>
        <taxon>Tracheophyta</taxon>
        <taxon>Spermatophyta</taxon>
        <taxon>Magnoliopsida</taxon>
        <taxon>eudicotyledons</taxon>
        <taxon>Gunneridae</taxon>
        <taxon>Pentapetalae</taxon>
        <taxon>rosids</taxon>
        <taxon>fabids</taxon>
        <taxon>Fabales</taxon>
        <taxon>Fabaceae</taxon>
        <taxon>Papilionoideae</taxon>
        <taxon>50 kb inversion clade</taxon>
        <taxon>NPAAA clade</taxon>
        <taxon>indigoferoid/millettioid clade</taxon>
        <taxon>Phaseoleae</taxon>
        <taxon>Sphenostylis</taxon>
    </lineage>
</organism>
<accession>A0AA86S3W3</accession>
<keyword evidence="6" id="KW-1185">Reference proteome</keyword>
<dbReference type="InterPro" id="IPR008978">
    <property type="entry name" value="HSP20-like_chaperone"/>
</dbReference>
<evidence type="ECO:0000313" key="5">
    <source>
        <dbReference type="EMBL" id="CAJ1938452.1"/>
    </source>
</evidence>
<dbReference type="Proteomes" id="UP001189624">
    <property type="component" value="Chromosome 3"/>
</dbReference>
<dbReference type="InterPro" id="IPR031107">
    <property type="entry name" value="Small_HSP"/>
</dbReference>
<evidence type="ECO:0000259" key="4">
    <source>
        <dbReference type="PROSITE" id="PS01031"/>
    </source>
</evidence>
<protein>
    <recommendedName>
        <fullName evidence="4">SHSP domain-containing protein</fullName>
    </recommendedName>
</protein>